<feature type="non-terminal residue" evidence="3">
    <location>
        <position position="1"/>
    </location>
</feature>
<keyword evidence="4" id="KW-1185">Reference proteome</keyword>
<dbReference type="PANTHER" id="PTHR15537:SF2">
    <property type="entry name" value="F-BOX ONLY PROTEIN 7"/>
    <property type="match status" value="1"/>
</dbReference>
<dbReference type="OrthoDB" id="101791at2759"/>
<dbReference type="Gene3D" id="3.40.1000.30">
    <property type="match status" value="1"/>
</dbReference>
<reference evidence="3 4" key="2">
    <citation type="submission" date="2019-01" db="EMBL/GenBank/DDBJ databases">
        <title>The decoding of complex shrimp genome reveals the adaptation for benthos swimmer, frequently molting mechanism and breeding impact on genome.</title>
        <authorList>
            <person name="Sun Y."/>
            <person name="Gao Y."/>
            <person name="Yu Y."/>
        </authorList>
    </citation>
    <scope>NUCLEOTIDE SEQUENCE [LARGE SCALE GENOMIC DNA]</scope>
    <source>
        <tissue evidence="3">Muscle</tissue>
    </source>
</reference>
<evidence type="ECO:0000313" key="4">
    <source>
        <dbReference type="Proteomes" id="UP000283509"/>
    </source>
</evidence>
<reference evidence="3 4" key="1">
    <citation type="submission" date="2018-04" db="EMBL/GenBank/DDBJ databases">
        <authorList>
            <person name="Zhang X."/>
            <person name="Yuan J."/>
            <person name="Li F."/>
            <person name="Xiang J."/>
        </authorList>
    </citation>
    <scope>NUCLEOTIDE SEQUENCE [LARGE SCALE GENOMIC DNA]</scope>
    <source>
        <tissue evidence="3">Muscle</tissue>
    </source>
</reference>
<proteinExistence type="predicted"/>
<feature type="compositionally biased region" description="Polar residues" evidence="1">
    <location>
        <begin position="184"/>
        <end position="198"/>
    </location>
</feature>
<dbReference type="InterPro" id="IPR047118">
    <property type="entry name" value="Fbxo7"/>
</dbReference>
<organism evidence="3 4">
    <name type="scientific">Penaeus vannamei</name>
    <name type="common">Whiteleg shrimp</name>
    <name type="synonym">Litopenaeus vannamei</name>
    <dbReference type="NCBI Taxonomy" id="6689"/>
    <lineage>
        <taxon>Eukaryota</taxon>
        <taxon>Metazoa</taxon>
        <taxon>Ecdysozoa</taxon>
        <taxon>Arthropoda</taxon>
        <taxon>Crustacea</taxon>
        <taxon>Multicrustacea</taxon>
        <taxon>Malacostraca</taxon>
        <taxon>Eumalacostraca</taxon>
        <taxon>Eucarida</taxon>
        <taxon>Decapoda</taxon>
        <taxon>Dendrobranchiata</taxon>
        <taxon>Penaeoidea</taxon>
        <taxon>Penaeidae</taxon>
        <taxon>Penaeus</taxon>
    </lineage>
</organism>
<feature type="region of interest" description="Disordered" evidence="1">
    <location>
        <begin position="170"/>
        <end position="230"/>
    </location>
</feature>
<dbReference type="SUPFAM" id="SSF81383">
    <property type="entry name" value="F-box domain"/>
    <property type="match status" value="1"/>
</dbReference>
<evidence type="ECO:0000256" key="1">
    <source>
        <dbReference type="SAM" id="MobiDB-lite"/>
    </source>
</evidence>
<evidence type="ECO:0000259" key="2">
    <source>
        <dbReference type="PROSITE" id="PS50181"/>
    </source>
</evidence>
<dbReference type="Pfam" id="PF12937">
    <property type="entry name" value="F-box-like"/>
    <property type="match status" value="1"/>
</dbReference>
<dbReference type="InterPro" id="IPR001810">
    <property type="entry name" value="F-box_dom"/>
</dbReference>
<gene>
    <name evidence="3" type="ORF">C7M84_011801</name>
</gene>
<accession>A0A3R7LVS3</accession>
<name>A0A3R7LVS3_PENVA</name>
<dbReference type="AlphaFoldDB" id="A0A3R7LVS3"/>
<protein>
    <submittedName>
        <fullName evidence="3">F-box protein 7</fullName>
    </submittedName>
</protein>
<dbReference type="EMBL" id="QCYY01004682">
    <property type="protein sequence ID" value="ROT60597.1"/>
    <property type="molecule type" value="Genomic_DNA"/>
</dbReference>
<dbReference type="InterPro" id="IPR036047">
    <property type="entry name" value="F-box-like_dom_sf"/>
</dbReference>
<sequence length="434" mass="46524">VASHPLALLKPVRLTTAQPCHSLSSHPKGFFHSQLKPLVVGSLLTQPFIPVYSPHQGGAGEIKFPNPGVGVRVCLHDRRRDGNTMKVRVKYSNTQKFVVTLEEPNLGNLKEEIRKFVESTYGGTVKEPLTVSLNGSDALTGSADTPLQNLGIVPGDLIKVIPPSAPAACAAAPQRVPSPPKRQATAQPYTSTSASDSRPSGMEGSSGGASGDGPSATSSAKSEQPERKVVETPVSLLIEAKDGCPPPSLMDLFSKCSPTSPSQAVNLMVHLTMLECGFCLEGNAEAPPGWKEMVATIHYSHNTLPEFMCTLVLVTMGEVKQVMASFQQQESEISVKLMVGEYVKKGNDNIVMPENLIRVAQLARTLRNQLLHPLQVAAHQILGVPAPWHLAGLPQELLLMIGKNLDAKSILSLGQSCKRLHSVMEDKQIVAKSL</sequence>
<comment type="caution">
    <text evidence="3">The sequence shown here is derived from an EMBL/GenBank/DDBJ whole genome shotgun (WGS) entry which is preliminary data.</text>
</comment>
<dbReference type="PANTHER" id="PTHR15537">
    <property type="entry name" value="F-BOX ONLY PROTEIN 7"/>
    <property type="match status" value="1"/>
</dbReference>
<dbReference type="GO" id="GO:0019901">
    <property type="term" value="F:protein kinase binding"/>
    <property type="evidence" value="ECO:0007669"/>
    <property type="project" value="InterPro"/>
</dbReference>
<dbReference type="GO" id="GO:1903599">
    <property type="term" value="P:positive regulation of autophagy of mitochondrion"/>
    <property type="evidence" value="ECO:0007669"/>
    <property type="project" value="TreeGrafter"/>
</dbReference>
<dbReference type="SMART" id="SM00256">
    <property type="entry name" value="FBOX"/>
    <property type="match status" value="1"/>
</dbReference>
<evidence type="ECO:0000313" key="3">
    <source>
        <dbReference type="EMBL" id="ROT60597.1"/>
    </source>
</evidence>
<feature type="domain" description="F-box" evidence="2">
    <location>
        <begin position="387"/>
        <end position="434"/>
    </location>
</feature>
<dbReference type="Gene3D" id="1.20.1280.50">
    <property type="match status" value="1"/>
</dbReference>
<dbReference type="STRING" id="6689.A0A3R7LVS3"/>
<dbReference type="Proteomes" id="UP000283509">
    <property type="component" value="Unassembled WGS sequence"/>
</dbReference>
<dbReference type="PROSITE" id="PS50181">
    <property type="entry name" value="FBOX"/>
    <property type="match status" value="1"/>
</dbReference>
<dbReference type="CDD" id="cd09917">
    <property type="entry name" value="F-box_SF"/>
    <property type="match status" value="1"/>
</dbReference>